<dbReference type="InterPro" id="IPR050237">
    <property type="entry name" value="ATP-dep_AMP-bd_enzyme"/>
</dbReference>
<keyword evidence="4" id="KW-1185">Reference proteome</keyword>
<feature type="domain" description="AMP-dependent synthetase/ligase" evidence="1">
    <location>
        <begin position="34"/>
        <end position="409"/>
    </location>
</feature>
<dbReference type="GO" id="GO:0016878">
    <property type="term" value="F:acid-thiol ligase activity"/>
    <property type="evidence" value="ECO:0007669"/>
    <property type="project" value="UniProtKB-ARBA"/>
</dbReference>
<dbReference type="Gene3D" id="3.40.50.12780">
    <property type="entry name" value="N-terminal domain of ligase-like"/>
    <property type="match status" value="1"/>
</dbReference>
<dbReference type="Pfam" id="PF13193">
    <property type="entry name" value="AMP-binding_C"/>
    <property type="match status" value="1"/>
</dbReference>
<dbReference type="PROSITE" id="PS00455">
    <property type="entry name" value="AMP_BINDING"/>
    <property type="match status" value="1"/>
</dbReference>
<dbReference type="EMBL" id="SMLM01000001">
    <property type="protein sequence ID" value="TFZ07191.1"/>
    <property type="molecule type" value="Genomic_DNA"/>
</dbReference>
<comment type="caution">
    <text evidence="3">The sequence shown here is derived from an EMBL/GenBank/DDBJ whole genome shotgun (WGS) entry which is preliminary data.</text>
</comment>
<evidence type="ECO:0000259" key="2">
    <source>
        <dbReference type="Pfam" id="PF13193"/>
    </source>
</evidence>
<name>A0A4Z0C7D2_9BURK</name>
<gene>
    <name evidence="3" type="ORF">EZ313_11455</name>
</gene>
<feature type="domain" description="AMP-binding enzyme C-terminal" evidence="2">
    <location>
        <begin position="461"/>
        <end position="536"/>
    </location>
</feature>
<organism evidence="3 4">
    <name type="scientific">Ramlibacter henchirensis</name>
    <dbReference type="NCBI Taxonomy" id="204072"/>
    <lineage>
        <taxon>Bacteria</taxon>
        <taxon>Pseudomonadati</taxon>
        <taxon>Pseudomonadota</taxon>
        <taxon>Betaproteobacteria</taxon>
        <taxon>Burkholderiales</taxon>
        <taxon>Comamonadaceae</taxon>
        <taxon>Ramlibacter</taxon>
    </lineage>
</organism>
<dbReference type="InterPro" id="IPR020845">
    <property type="entry name" value="AMP-binding_CS"/>
</dbReference>
<dbReference type="InterPro" id="IPR025110">
    <property type="entry name" value="AMP-bd_C"/>
</dbReference>
<dbReference type="PANTHER" id="PTHR43767">
    <property type="entry name" value="LONG-CHAIN-FATTY-ACID--COA LIGASE"/>
    <property type="match status" value="1"/>
</dbReference>
<accession>A0A4Z0C7D2</accession>
<dbReference type="RefSeq" id="WP_135263272.1">
    <property type="nucleotide sequence ID" value="NZ_SMLM01000001.1"/>
</dbReference>
<proteinExistence type="predicted"/>
<dbReference type="InterPro" id="IPR000873">
    <property type="entry name" value="AMP-dep_synth/lig_dom"/>
</dbReference>
<evidence type="ECO:0000313" key="3">
    <source>
        <dbReference type="EMBL" id="TFZ07191.1"/>
    </source>
</evidence>
<dbReference type="PANTHER" id="PTHR43767:SF1">
    <property type="entry name" value="NONRIBOSOMAL PEPTIDE SYNTHASE PES1 (EUROFUNG)-RELATED"/>
    <property type="match status" value="1"/>
</dbReference>
<protein>
    <submittedName>
        <fullName evidence="3">Acyl-CoA synthase</fullName>
    </submittedName>
</protein>
<sequence length="614" mass="65716">MHRSDIHGAADKARIQSRPYGEFMAHASVADALADAAHRYADRRALTYIVDADPATPPRTWTYSQLLADIHRSSRFFQQLAGDEPVRIAMLLPAIPEAYLTLWGGEAAGVVCPINYLLDAGHIAELVRAADCNILVALGPNPELDIWSRVPDLQRACPRLRHVLAAGGAPGHEDFMKAIAAMPAHAIAAERAADPNRIAALFHTGGTTGAPKLAQHTHANQLHAAWGAAQMYAMREQDVILNGFPLFHVAGAFVYGLSALLSGAEVVLPTLLGLRNPAFARQYWTFVERHGVTLLAAVPTVIATLLGLEASPAALRSVRMLLTGGSPLPTELAAAFERKFGKPVRNILGMTECGGVISIEPFHSPRVPGSCGLPLPFTEVKAVTSDGRECAAGESGILRVRGPNVGPGYTDTRRNAGTFTVDGWLITGDIGHLDAEGRVFVTGRAKDVIIRGGHNIDPQVIEEALLQHPDVLMAAAVGEPDEYAGELPVAFVSLRPGATITPQELSSFANERIPERPAYPKRIDVLPAIPMTAIGKVFKPRLRMLACERVLQERLDRAGLLGPVQVKVEEAASGLSARFENTAAAPANAKERIAELMQPFAIDWRFAGADASTG</sequence>
<dbReference type="SUPFAM" id="SSF56801">
    <property type="entry name" value="Acetyl-CoA synthetase-like"/>
    <property type="match status" value="1"/>
</dbReference>
<reference evidence="3 4" key="1">
    <citation type="submission" date="2019-03" db="EMBL/GenBank/DDBJ databases">
        <title>Ramlibacter henchirensis DSM 14656, whole genome shotgun sequence.</title>
        <authorList>
            <person name="Zhang X."/>
            <person name="Feng G."/>
            <person name="Zhu H."/>
        </authorList>
    </citation>
    <scope>NUCLEOTIDE SEQUENCE [LARGE SCALE GENOMIC DNA]</scope>
    <source>
        <strain evidence="3 4">DSM 14656</strain>
    </source>
</reference>
<dbReference type="InterPro" id="IPR045851">
    <property type="entry name" value="AMP-bd_C_sf"/>
</dbReference>
<dbReference type="Pfam" id="PF00501">
    <property type="entry name" value="AMP-binding"/>
    <property type="match status" value="1"/>
</dbReference>
<dbReference type="Proteomes" id="UP000298180">
    <property type="component" value="Unassembled WGS sequence"/>
</dbReference>
<evidence type="ECO:0000259" key="1">
    <source>
        <dbReference type="Pfam" id="PF00501"/>
    </source>
</evidence>
<evidence type="ECO:0000313" key="4">
    <source>
        <dbReference type="Proteomes" id="UP000298180"/>
    </source>
</evidence>
<dbReference type="AlphaFoldDB" id="A0A4Z0C7D2"/>
<dbReference type="Gene3D" id="3.30.300.30">
    <property type="match status" value="1"/>
</dbReference>
<dbReference type="OrthoDB" id="9766486at2"/>
<dbReference type="InterPro" id="IPR042099">
    <property type="entry name" value="ANL_N_sf"/>
</dbReference>